<dbReference type="PANTHER" id="PTHR11709:SF370">
    <property type="entry name" value="LACCASE-4"/>
    <property type="match status" value="1"/>
</dbReference>
<keyword evidence="5" id="KW-1185">Reference proteome</keyword>
<comment type="similarity">
    <text evidence="1">Belongs to the multicopper oxidase family.</text>
</comment>
<evidence type="ECO:0000313" key="5">
    <source>
        <dbReference type="Proteomes" id="UP000594638"/>
    </source>
</evidence>
<feature type="signal peptide" evidence="2">
    <location>
        <begin position="1"/>
        <end position="23"/>
    </location>
</feature>
<organism evidence="4 5">
    <name type="scientific">Olea europaea subsp. europaea</name>
    <dbReference type="NCBI Taxonomy" id="158383"/>
    <lineage>
        <taxon>Eukaryota</taxon>
        <taxon>Viridiplantae</taxon>
        <taxon>Streptophyta</taxon>
        <taxon>Embryophyta</taxon>
        <taxon>Tracheophyta</taxon>
        <taxon>Spermatophyta</taxon>
        <taxon>Magnoliopsida</taxon>
        <taxon>eudicotyledons</taxon>
        <taxon>Gunneridae</taxon>
        <taxon>Pentapetalae</taxon>
        <taxon>asterids</taxon>
        <taxon>lamiids</taxon>
        <taxon>Lamiales</taxon>
        <taxon>Oleaceae</taxon>
        <taxon>Oleeae</taxon>
        <taxon>Olea</taxon>
    </lineage>
</organism>
<dbReference type="InterPro" id="IPR008972">
    <property type="entry name" value="Cupredoxin"/>
</dbReference>
<gene>
    <name evidence="4" type="ORF">OLEA9_A031738</name>
</gene>
<proteinExistence type="inferred from homology"/>
<dbReference type="EMBL" id="CACTIH010006059">
    <property type="protein sequence ID" value="CAA3003953.1"/>
    <property type="molecule type" value="Genomic_DNA"/>
</dbReference>
<dbReference type="AlphaFoldDB" id="A0A8S0TK09"/>
<dbReference type="GO" id="GO:0016491">
    <property type="term" value="F:oxidoreductase activity"/>
    <property type="evidence" value="ECO:0007669"/>
    <property type="project" value="TreeGrafter"/>
</dbReference>
<evidence type="ECO:0000256" key="1">
    <source>
        <dbReference type="ARBA" id="ARBA00010609"/>
    </source>
</evidence>
<dbReference type="SUPFAM" id="SSF49503">
    <property type="entry name" value="Cupredoxins"/>
    <property type="match status" value="1"/>
</dbReference>
<dbReference type="PANTHER" id="PTHR11709">
    <property type="entry name" value="MULTI-COPPER OXIDASE"/>
    <property type="match status" value="1"/>
</dbReference>
<dbReference type="GO" id="GO:0005507">
    <property type="term" value="F:copper ion binding"/>
    <property type="evidence" value="ECO:0007669"/>
    <property type="project" value="InterPro"/>
</dbReference>
<sequence>MIPLRVLALFLVAIFWHPSSVESVVRHYKFSVVRKNITRLCSTKPIITVNGKFPGPTLYAREGDKVIVRVVNHVKDNVTIHWHGVRQLRT</sequence>
<dbReference type="InterPro" id="IPR045087">
    <property type="entry name" value="Cu-oxidase_fam"/>
</dbReference>
<evidence type="ECO:0000256" key="2">
    <source>
        <dbReference type="SAM" id="SignalP"/>
    </source>
</evidence>
<feature type="chain" id="PRO_5035827942" evidence="2">
    <location>
        <begin position="24"/>
        <end position="90"/>
    </location>
</feature>
<reference evidence="4 5" key="1">
    <citation type="submission" date="2019-12" db="EMBL/GenBank/DDBJ databases">
        <authorList>
            <person name="Alioto T."/>
            <person name="Alioto T."/>
            <person name="Gomez Garrido J."/>
        </authorList>
    </citation>
    <scope>NUCLEOTIDE SEQUENCE [LARGE SCALE GENOMIC DNA]</scope>
</reference>
<accession>A0A8S0TK09</accession>
<comment type="caution">
    <text evidence="4">The sequence shown here is derived from an EMBL/GenBank/DDBJ whole genome shotgun (WGS) entry which is preliminary data.</text>
</comment>
<dbReference type="InterPro" id="IPR011707">
    <property type="entry name" value="Cu-oxidase-like_N"/>
</dbReference>
<feature type="non-terminal residue" evidence="4">
    <location>
        <position position="1"/>
    </location>
</feature>
<keyword evidence="2" id="KW-0732">Signal</keyword>
<dbReference type="OrthoDB" id="2121828at2759"/>
<feature type="domain" description="Plastocyanin-like" evidence="3">
    <location>
        <begin position="33"/>
        <end position="90"/>
    </location>
</feature>
<dbReference type="Proteomes" id="UP000594638">
    <property type="component" value="Unassembled WGS sequence"/>
</dbReference>
<protein>
    <submittedName>
        <fullName evidence="4">Laccase-4-like</fullName>
    </submittedName>
</protein>
<name>A0A8S0TK09_OLEEU</name>
<dbReference type="Gramene" id="OE9A031738T2">
    <property type="protein sequence ID" value="OE9A031738C2"/>
    <property type="gene ID" value="OE9A031738"/>
</dbReference>
<dbReference type="Gene3D" id="2.60.40.420">
    <property type="entry name" value="Cupredoxins - blue copper proteins"/>
    <property type="match status" value="1"/>
</dbReference>
<evidence type="ECO:0000313" key="4">
    <source>
        <dbReference type="EMBL" id="CAA3003953.1"/>
    </source>
</evidence>
<evidence type="ECO:0000259" key="3">
    <source>
        <dbReference type="Pfam" id="PF07732"/>
    </source>
</evidence>
<dbReference type="Pfam" id="PF07732">
    <property type="entry name" value="Cu-oxidase_3"/>
    <property type="match status" value="1"/>
</dbReference>